<sequence>MVLFEHWEAWGYLKNTSALGLALTLVAYLIAQQIHTRLRRNPLANPVLISVALLLCFLEATQISYTAYLQSVQSISILLGMVTVALALPVYRQLSRLGHLTVPLLGGLVAGSLTALFSVTMIAKLLGASPLMVLSLVPKSATAPIAMEVSAKIGGLPTLTAIFTISAGILGAVCSSTVFRLLKIKEPEIQGFSLGIASHGIGAARAFQLSEEAGAFAGMGMSLNGIFTAFVVPILLPYASAWLLY</sequence>
<evidence type="ECO:0000313" key="6">
    <source>
        <dbReference type="EMBL" id="MBD1600705.1"/>
    </source>
</evidence>
<evidence type="ECO:0000256" key="1">
    <source>
        <dbReference type="ARBA" id="ARBA00004141"/>
    </source>
</evidence>
<evidence type="ECO:0000256" key="2">
    <source>
        <dbReference type="ARBA" id="ARBA00022692"/>
    </source>
</evidence>
<dbReference type="InterPro" id="IPR007300">
    <property type="entry name" value="CidB/LrgB"/>
</dbReference>
<comment type="caution">
    <text evidence="6">The sequence shown here is derived from an EMBL/GenBank/DDBJ whole genome shotgun (WGS) entry which is preliminary data.</text>
</comment>
<evidence type="ECO:0000256" key="4">
    <source>
        <dbReference type="ARBA" id="ARBA00023136"/>
    </source>
</evidence>
<keyword evidence="4 5" id="KW-0472">Membrane</keyword>
<feature type="transmembrane region" description="Helical" evidence="5">
    <location>
        <begin position="159"/>
        <end position="182"/>
    </location>
</feature>
<organism evidence="6 7">
    <name type="scientific">Pseudomonas typographi</name>
    <dbReference type="NCBI Taxonomy" id="2715964"/>
    <lineage>
        <taxon>Bacteria</taxon>
        <taxon>Pseudomonadati</taxon>
        <taxon>Pseudomonadota</taxon>
        <taxon>Gammaproteobacteria</taxon>
        <taxon>Pseudomonadales</taxon>
        <taxon>Pseudomonadaceae</taxon>
        <taxon>Pseudomonas</taxon>
    </lineage>
</organism>
<proteinExistence type="predicted"/>
<keyword evidence="7" id="KW-1185">Reference proteome</keyword>
<evidence type="ECO:0000256" key="5">
    <source>
        <dbReference type="SAM" id="Phobius"/>
    </source>
</evidence>
<protein>
    <submittedName>
        <fullName evidence="6">LrgB family protein</fullName>
    </submittedName>
</protein>
<dbReference type="RefSeq" id="WP_190423234.1">
    <property type="nucleotide sequence ID" value="NZ_JAAOCA010000024.1"/>
</dbReference>
<dbReference type="PANTHER" id="PTHR30249:SF0">
    <property type="entry name" value="PLASTIDAL GLYCOLATE_GLYCERATE TRANSLOCATOR 1, CHLOROPLASTIC"/>
    <property type="match status" value="1"/>
</dbReference>
<feature type="transmembrane region" description="Helical" evidence="5">
    <location>
        <begin position="103"/>
        <end position="126"/>
    </location>
</feature>
<gene>
    <name evidence="6" type="ORF">HAQ05_18630</name>
</gene>
<evidence type="ECO:0000313" key="7">
    <source>
        <dbReference type="Proteomes" id="UP000805841"/>
    </source>
</evidence>
<evidence type="ECO:0000256" key="3">
    <source>
        <dbReference type="ARBA" id="ARBA00022989"/>
    </source>
</evidence>
<dbReference type="PANTHER" id="PTHR30249">
    <property type="entry name" value="PUTATIVE SEROTONIN TRANSPORTER"/>
    <property type="match status" value="1"/>
</dbReference>
<feature type="transmembrane region" description="Helical" evidence="5">
    <location>
        <begin position="71"/>
        <end position="91"/>
    </location>
</feature>
<reference evidence="6 7" key="1">
    <citation type="journal article" date="2020" name="Insects">
        <title>Bacteria Belonging to Pseudomonas typographi sp. nov. from the Bark Beetle Ips typographus Have Genomic Potential to Aid in the Host Ecology.</title>
        <authorList>
            <person name="Peral-Aranega E."/>
            <person name="Saati-Santamaria Z."/>
            <person name="Kolarik M."/>
            <person name="Rivas R."/>
            <person name="Garcia-Fraile P."/>
        </authorList>
    </citation>
    <scope>NUCLEOTIDE SEQUENCE [LARGE SCALE GENOMIC DNA]</scope>
    <source>
        <strain evidence="6 7">CA3A</strain>
    </source>
</reference>
<keyword evidence="3 5" id="KW-1133">Transmembrane helix</keyword>
<name>A0ABR7Z5F4_9PSED</name>
<dbReference type="Pfam" id="PF04172">
    <property type="entry name" value="LrgB"/>
    <property type="match status" value="1"/>
</dbReference>
<keyword evidence="2 5" id="KW-0812">Transmembrane</keyword>
<feature type="transmembrane region" description="Helical" evidence="5">
    <location>
        <begin position="43"/>
        <end position="65"/>
    </location>
</feature>
<dbReference type="EMBL" id="JAAOCA010000024">
    <property type="protein sequence ID" value="MBD1600705.1"/>
    <property type="molecule type" value="Genomic_DNA"/>
</dbReference>
<accession>A0ABR7Z5F4</accession>
<dbReference type="Proteomes" id="UP000805841">
    <property type="component" value="Unassembled WGS sequence"/>
</dbReference>
<comment type="subcellular location">
    <subcellularLocation>
        <location evidence="1">Membrane</location>
        <topology evidence="1">Multi-pass membrane protein</topology>
    </subcellularLocation>
</comment>
<feature type="transmembrane region" description="Helical" evidence="5">
    <location>
        <begin position="12"/>
        <end position="31"/>
    </location>
</feature>